<dbReference type="AlphaFoldDB" id="A0A512JS19"/>
<dbReference type="PROSITE" id="PS00211">
    <property type="entry name" value="ABC_TRANSPORTER_1"/>
    <property type="match status" value="1"/>
</dbReference>
<dbReference type="InterPro" id="IPR050093">
    <property type="entry name" value="ABC_SmlMolc_Importer"/>
</dbReference>
<dbReference type="PROSITE" id="PS50893">
    <property type="entry name" value="ABC_TRANSPORTER_2"/>
    <property type="match status" value="1"/>
</dbReference>
<evidence type="ECO:0000256" key="2">
    <source>
        <dbReference type="ARBA" id="ARBA00022448"/>
    </source>
</evidence>
<evidence type="ECO:0000313" key="12">
    <source>
        <dbReference type="Proteomes" id="UP000321750"/>
    </source>
</evidence>
<evidence type="ECO:0000256" key="8">
    <source>
        <dbReference type="ARBA" id="ARBA00023065"/>
    </source>
</evidence>
<organism evidence="11 12">
    <name type="scientific">Methylobacterium gnaphalii</name>
    <dbReference type="NCBI Taxonomy" id="1010610"/>
    <lineage>
        <taxon>Bacteria</taxon>
        <taxon>Pseudomonadati</taxon>
        <taxon>Pseudomonadota</taxon>
        <taxon>Alphaproteobacteria</taxon>
        <taxon>Hyphomicrobiales</taxon>
        <taxon>Methylobacteriaceae</taxon>
        <taxon>Methylobacterium</taxon>
    </lineage>
</organism>
<dbReference type="Pfam" id="PF00005">
    <property type="entry name" value="ABC_tran"/>
    <property type="match status" value="1"/>
</dbReference>
<dbReference type="SUPFAM" id="SSF50331">
    <property type="entry name" value="MOP-like"/>
    <property type="match status" value="1"/>
</dbReference>
<dbReference type="CDD" id="cd03259">
    <property type="entry name" value="ABC_Carb_Solutes_like"/>
    <property type="match status" value="1"/>
</dbReference>
<keyword evidence="3" id="KW-1003">Cell membrane</keyword>
<dbReference type="SMART" id="SM00382">
    <property type="entry name" value="AAA"/>
    <property type="match status" value="1"/>
</dbReference>
<dbReference type="RefSeq" id="WP_147049018.1">
    <property type="nucleotide sequence ID" value="NZ_BSPH01000005.1"/>
</dbReference>
<dbReference type="InterPro" id="IPR013611">
    <property type="entry name" value="Transp-assoc_OB_typ2"/>
</dbReference>
<dbReference type="EMBL" id="BJZV01000059">
    <property type="protein sequence ID" value="GEP12683.1"/>
    <property type="molecule type" value="Genomic_DNA"/>
</dbReference>
<dbReference type="GO" id="GO:0015408">
    <property type="term" value="F:ABC-type ferric iron transporter activity"/>
    <property type="evidence" value="ECO:0007669"/>
    <property type="project" value="InterPro"/>
</dbReference>
<dbReference type="GO" id="GO:0005524">
    <property type="term" value="F:ATP binding"/>
    <property type="evidence" value="ECO:0007669"/>
    <property type="project" value="UniProtKB-KW"/>
</dbReference>
<dbReference type="InterPro" id="IPR027417">
    <property type="entry name" value="P-loop_NTPase"/>
</dbReference>
<feature type="domain" description="ABC transporter" evidence="10">
    <location>
        <begin position="10"/>
        <end position="242"/>
    </location>
</feature>
<keyword evidence="12" id="KW-1185">Reference proteome</keyword>
<evidence type="ECO:0000256" key="1">
    <source>
        <dbReference type="ARBA" id="ARBA00005417"/>
    </source>
</evidence>
<dbReference type="Proteomes" id="UP000321750">
    <property type="component" value="Unassembled WGS sequence"/>
</dbReference>
<dbReference type="InterPro" id="IPR015853">
    <property type="entry name" value="ABC_transpr_FbpC"/>
</dbReference>
<proteinExistence type="inferred from homology"/>
<name>A0A512JS19_9HYPH</name>
<evidence type="ECO:0000256" key="4">
    <source>
        <dbReference type="ARBA" id="ARBA00022496"/>
    </source>
</evidence>
<dbReference type="OrthoDB" id="9802264at2"/>
<dbReference type="SUPFAM" id="SSF52540">
    <property type="entry name" value="P-loop containing nucleoside triphosphate hydrolases"/>
    <property type="match status" value="1"/>
</dbReference>
<dbReference type="GO" id="GO:0043190">
    <property type="term" value="C:ATP-binding cassette (ABC) transporter complex"/>
    <property type="evidence" value="ECO:0007669"/>
    <property type="project" value="InterPro"/>
</dbReference>
<dbReference type="PANTHER" id="PTHR42781">
    <property type="entry name" value="SPERMIDINE/PUTRESCINE IMPORT ATP-BINDING PROTEIN POTA"/>
    <property type="match status" value="1"/>
</dbReference>
<dbReference type="InterPro" id="IPR017871">
    <property type="entry name" value="ABC_transporter-like_CS"/>
</dbReference>
<dbReference type="PANTHER" id="PTHR42781:SF4">
    <property type="entry name" value="SPERMIDINE_PUTRESCINE IMPORT ATP-BINDING PROTEIN POTA"/>
    <property type="match status" value="1"/>
</dbReference>
<dbReference type="GO" id="GO:0015697">
    <property type="term" value="P:quaternary ammonium group transport"/>
    <property type="evidence" value="ECO:0007669"/>
    <property type="project" value="UniProtKB-ARBA"/>
</dbReference>
<dbReference type="InterPro" id="IPR003593">
    <property type="entry name" value="AAA+_ATPase"/>
</dbReference>
<gene>
    <name evidence="11" type="ORF">MGN01_45280</name>
</gene>
<evidence type="ECO:0000313" key="11">
    <source>
        <dbReference type="EMBL" id="GEP12683.1"/>
    </source>
</evidence>
<protein>
    <submittedName>
        <fullName evidence="11">ABC transporter</fullName>
    </submittedName>
</protein>
<dbReference type="InterPro" id="IPR003439">
    <property type="entry name" value="ABC_transporter-like_ATP-bd"/>
</dbReference>
<keyword evidence="5" id="KW-0547">Nucleotide-binding</keyword>
<dbReference type="FunFam" id="3.40.50.300:FF:000425">
    <property type="entry name" value="Probable ABC transporter, ATP-binding subunit"/>
    <property type="match status" value="1"/>
</dbReference>
<accession>A0A512JS19</accession>
<keyword evidence="2" id="KW-0813">Transport</keyword>
<keyword evidence="4" id="KW-0410">Iron transport</keyword>
<evidence type="ECO:0000259" key="10">
    <source>
        <dbReference type="PROSITE" id="PS50893"/>
    </source>
</evidence>
<keyword evidence="7" id="KW-0408">Iron</keyword>
<dbReference type="Gene3D" id="3.40.50.300">
    <property type="entry name" value="P-loop containing nucleotide triphosphate hydrolases"/>
    <property type="match status" value="1"/>
</dbReference>
<dbReference type="Pfam" id="PF08402">
    <property type="entry name" value="TOBE_2"/>
    <property type="match status" value="1"/>
</dbReference>
<dbReference type="GO" id="GO:0016887">
    <property type="term" value="F:ATP hydrolysis activity"/>
    <property type="evidence" value="ECO:0007669"/>
    <property type="project" value="InterPro"/>
</dbReference>
<evidence type="ECO:0000256" key="7">
    <source>
        <dbReference type="ARBA" id="ARBA00023004"/>
    </source>
</evidence>
<comment type="caution">
    <text evidence="11">The sequence shown here is derived from an EMBL/GenBank/DDBJ whole genome shotgun (WGS) entry which is preliminary data.</text>
</comment>
<evidence type="ECO:0000256" key="5">
    <source>
        <dbReference type="ARBA" id="ARBA00022741"/>
    </source>
</evidence>
<dbReference type="InterPro" id="IPR008995">
    <property type="entry name" value="Mo/tungstate-bd_C_term_dom"/>
</dbReference>
<comment type="similarity">
    <text evidence="1">Belongs to the ABC transporter superfamily.</text>
</comment>
<evidence type="ECO:0000256" key="9">
    <source>
        <dbReference type="ARBA" id="ARBA00023136"/>
    </source>
</evidence>
<keyword evidence="6" id="KW-0067">ATP-binding</keyword>
<evidence type="ECO:0000256" key="3">
    <source>
        <dbReference type="ARBA" id="ARBA00022475"/>
    </source>
</evidence>
<reference evidence="11 12" key="1">
    <citation type="submission" date="2019-07" db="EMBL/GenBank/DDBJ databases">
        <title>Whole genome shotgun sequence of Methylobacterium gnaphalii NBRC 107716.</title>
        <authorList>
            <person name="Hosoyama A."/>
            <person name="Uohara A."/>
            <person name="Ohji S."/>
            <person name="Ichikawa N."/>
        </authorList>
    </citation>
    <scope>NUCLEOTIDE SEQUENCE [LARGE SCALE GENOMIC DNA]</scope>
    <source>
        <strain evidence="11 12">NBRC 107716</strain>
    </source>
</reference>
<keyword evidence="9" id="KW-0472">Membrane</keyword>
<sequence>MLAPQPVPRLELQAVCRRFGHAIAVDSVSMSVMPGEILAILGASGCGKTTLLRIIAGLEEAGSGSVHIDGRRVSGEGIDVPPESRGVGLMFQDYALFPHMTVLANVCFGLRGMPRPKARAVGLGRLREVGLDHRSNSYPHVLSGGEAQRVALARALAPGPRLLLLDEPFSNLDQETRDRVRTDTIELLRRTDTTAMVVTHDPSEALRIADRIVLMRAGRVVQIGTPEEIYRTPATPFAAAALGDVLALPGNLRGNAVDTPLGRIPIDCPTAARKVWVWLRPEAIRIGPSGSGTPARVLQSDFDGARRRLQLAVDGLEASLVLSVPAGDAAALGDRIGLTLDAAEPCLVTDAD</sequence>
<evidence type="ECO:0000256" key="6">
    <source>
        <dbReference type="ARBA" id="ARBA00022840"/>
    </source>
</evidence>
<keyword evidence="8" id="KW-0406">Ion transport</keyword>